<evidence type="ECO:0000256" key="11">
    <source>
        <dbReference type="ARBA" id="ARBA00023033"/>
    </source>
</evidence>
<reference evidence="31" key="3">
    <citation type="submission" date="2022-06" db="UniProtKB">
        <authorList>
            <consortium name="EnsemblPlants"/>
        </authorList>
    </citation>
    <scope>IDENTIFICATION</scope>
</reference>
<dbReference type="AlphaFoldDB" id="A0A8R7TBT2"/>
<keyword evidence="10 28" id="KW-0408">Iron</keyword>
<keyword evidence="11 29" id="KW-0503">Monooxygenase</keyword>
<dbReference type="KEGG" id="tua:125534977"/>
<evidence type="ECO:0000256" key="7">
    <source>
        <dbReference type="ARBA" id="ARBA00022723"/>
    </source>
</evidence>
<keyword evidence="30" id="KW-0732">Signal</keyword>
<dbReference type="OrthoDB" id="1372046at2759"/>
<keyword evidence="6" id="KW-0812">Transmembrane</keyword>
<dbReference type="PRINTS" id="PR00465">
    <property type="entry name" value="EP450IV"/>
</dbReference>
<evidence type="ECO:0000256" key="13">
    <source>
        <dbReference type="ARBA" id="ARBA00037910"/>
    </source>
</evidence>
<evidence type="ECO:0000256" key="12">
    <source>
        <dbReference type="ARBA" id="ARBA00023136"/>
    </source>
</evidence>
<feature type="binding site" description="axial binding residue" evidence="28">
    <location>
        <position position="425"/>
    </location>
    <ligand>
        <name>heme</name>
        <dbReference type="ChEBI" id="CHEBI:30413"/>
    </ligand>
    <ligandPart>
        <name>Fe</name>
        <dbReference type="ChEBI" id="CHEBI:18248"/>
    </ligandPart>
</feature>
<evidence type="ECO:0000256" key="28">
    <source>
        <dbReference type="PIRSR" id="PIRSR602403-1"/>
    </source>
</evidence>
<dbReference type="EnsemblPlants" id="TuG1812G0200000103.01.T01">
    <property type="protein sequence ID" value="TuG1812G0200000103.01.T01"/>
    <property type="gene ID" value="TuG1812G0200000103.01"/>
</dbReference>
<dbReference type="PANTHER" id="PTHR24286">
    <property type="entry name" value="CYTOCHROME P450 26"/>
    <property type="match status" value="1"/>
</dbReference>
<dbReference type="GO" id="GO:0009416">
    <property type="term" value="P:response to light stimulus"/>
    <property type="evidence" value="ECO:0007669"/>
    <property type="project" value="UniProtKB-ARBA"/>
</dbReference>
<comment type="similarity">
    <text evidence="4 29">Belongs to the cytochrome P450 family.</text>
</comment>
<evidence type="ECO:0000256" key="1">
    <source>
        <dbReference type="ARBA" id="ARBA00001971"/>
    </source>
</evidence>
<keyword evidence="7 28" id="KW-0479">Metal-binding</keyword>
<evidence type="ECO:0000256" key="22">
    <source>
        <dbReference type="ARBA" id="ARBA00052743"/>
    </source>
</evidence>
<sequence length="475" mass="53428">MALLLLVLVGVVVGVVLASSLLLRWNEVRYGNGRRKDGDGCLPPGTMGWPLFGETTEFLKQGPSFMKQRRLRYGRLFRTHILGCPTVVCMDPELNRRMLLQGEAGGLVPGYPQSMLDILGRNNIAAVHGPLHRVMRGAMLGLVRPAALRTSLLPKIDAFMRDHLHGWAGSVVDVQAKTKEMALLSALRQIAGITAGPLSDALKTELCSLVLGTISLPINLPGTSYYQGFQARTKLVSMLEQMIAERRSSGDAQDDMLDALLRSGDDGTREKLTDEQIIDLLIALIYSGYETMSTTSMMAVKYLSDHPRALDELRREHLDIRKGKSPEEAISYEDFKSMAFTRAVISETLRLATVVNGLLRKTTQDVEMNGYVIPKGWRIYVYTREINYDPFMYPDPMTFNPWRWLEKNMESHPHFMLFGGGGRMCPGKEVGTAEIATFLHYFVTRYRWQEEGKNTILKFPRVEAPNGLHIRVQDY</sequence>
<dbReference type="GO" id="GO:0016132">
    <property type="term" value="P:brassinosteroid biosynthetic process"/>
    <property type="evidence" value="ECO:0007669"/>
    <property type="project" value="TreeGrafter"/>
</dbReference>
<keyword evidence="12" id="KW-0472">Membrane</keyword>
<evidence type="ECO:0000256" key="10">
    <source>
        <dbReference type="ARBA" id="ARBA00023004"/>
    </source>
</evidence>
<dbReference type="Pfam" id="PF00067">
    <property type="entry name" value="p450"/>
    <property type="match status" value="1"/>
</dbReference>
<evidence type="ECO:0000256" key="5">
    <source>
        <dbReference type="ARBA" id="ARBA00022617"/>
    </source>
</evidence>
<dbReference type="CDD" id="cd11043">
    <property type="entry name" value="CYP90-like"/>
    <property type="match status" value="1"/>
</dbReference>
<comment type="catalytic activity">
    <reaction evidence="19">
        <text>6-deoxoteasterone + reduced [NADPH--hemoprotein reductase] + O2 = 6alpha-hydroxyteasterone + oxidized [NADPH--hemoprotein reductase] + H2O + H(+)</text>
        <dbReference type="Rhea" id="RHEA:69959"/>
        <dbReference type="Rhea" id="RHEA-COMP:11964"/>
        <dbReference type="Rhea" id="RHEA-COMP:11965"/>
        <dbReference type="ChEBI" id="CHEBI:15377"/>
        <dbReference type="ChEBI" id="CHEBI:15378"/>
        <dbReference type="ChEBI" id="CHEBI:15379"/>
        <dbReference type="ChEBI" id="CHEBI:20716"/>
        <dbReference type="ChEBI" id="CHEBI:57618"/>
        <dbReference type="ChEBI" id="CHEBI:58210"/>
        <dbReference type="ChEBI" id="CHEBI:188499"/>
    </reaction>
    <physiologicalReaction direction="left-to-right" evidence="19">
        <dbReference type="Rhea" id="RHEA:69960"/>
    </physiologicalReaction>
</comment>
<evidence type="ECO:0000256" key="19">
    <source>
        <dbReference type="ARBA" id="ARBA00052277"/>
    </source>
</evidence>
<dbReference type="GO" id="GO:0016020">
    <property type="term" value="C:membrane"/>
    <property type="evidence" value="ECO:0007669"/>
    <property type="project" value="UniProtKB-SubCell"/>
</dbReference>
<dbReference type="GO" id="GO:0016125">
    <property type="term" value="P:sterol metabolic process"/>
    <property type="evidence" value="ECO:0007669"/>
    <property type="project" value="TreeGrafter"/>
</dbReference>
<evidence type="ECO:0000256" key="9">
    <source>
        <dbReference type="ARBA" id="ARBA00023002"/>
    </source>
</evidence>
<dbReference type="GO" id="GO:0020037">
    <property type="term" value="F:heme binding"/>
    <property type="evidence" value="ECO:0007669"/>
    <property type="project" value="InterPro"/>
</dbReference>
<proteinExistence type="inferred from homology"/>
<evidence type="ECO:0000256" key="21">
    <source>
        <dbReference type="ARBA" id="ARBA00052663"/>
    </source>
</evidence>
<evidence type="ECO:0000256" key="27">
    <source>
        <dbReference type="ARBA" id="ARBA00083274"/>
    </source>
</evidence>
<evidence type="ECO:0000256" key="17">
    <source>
        <dbReference type="ARBA" id="ARBA00051512"/>
    </source>
</evidence>
<comment type="catalytic activity">
    <reaction evidence="17">
        <text>3-dehydro-6-deoxoteasterone + 2 reduced [NADPH--hemoprotein reductase] + 2 O2 = 3-dehydroteasterone + 2 oxidized [NADPH--hemoprotein reductase] + 3 H2O + 2 H(+)</text>
        <dbReference type="Rhea" id="RHEA:70039"/>
        <dbReference type="Rhea" id="RHEA-COMP:11964"/>
        <dbReference type="Rhea" id="RHEA-COMP:11965"/>
        <dbReference type="ChEBI" id="CHEBI:15377"/>
        <dbReference type="ChEBI" id="CHEBI:15378"/>
        <dbReference type="ChEBI" id="CHEBI:15379"/>
        <dbReference type="ChEBI" id="CHEBI:20000"/>
        <dbReference type="ChEBI" id="CHEBI:20710"/>
        <dbReference type="ChEBI" id="CHEBI:57618"/>
        <dbReference type="ChEBI" id="CHEBI:58210"/>
    </reaction>
    <physiologicalReaction direction="left-to-right" evidence="17">
        <dbReference type="Rhea" id="RHEA:70040"/>
    </physiologicalReaction>
</comment>
<reference evidence="32" key="1">
    <citation type="journal article" date="2013" name="Nature">
        <title>Draft genome of the wheat A-genome progenitor Triticum urartu.</title>
        <authorList>
            <person name="Ling H.Q."/>
            <person name="Zhao S."/>
            <person name="Liu D."/>
            <person name="Wang J."/>
            <person name="Sun H."/>
            <person name="Zhang C."/>
            <person name="Fan H."/>
            <person name="Li D."/>
            <person name="Dong L."/>
            <person name="Tao Y."/>
            <person name="Gao C."/>
            <person name="Wu H."/>
            <person name="Li Y."/>
            <person name="Cui Y."/>
            <person name="Guo X."/>
            <person name="Zheng S."/>
            <person name="Wang B."/>
            <person name="Yu K."/>
            <person name="Liang Q."/>
            <person name="Yang W."/>
            <person name="Lou X."/>
            <person name="Chen J."/>
            <person name="Feng M."/>
            <person name="Jian J."/>
            <person name="Zhang X."/>
            <person name="Luo G."/>
            <person name="Jiang Y."/>
            <person name="Liu J."/>
            <person name="Wang Z."/>
            <person name="Sha Y."/>
            <person name="Zhang B."/>
            <person name="Wu H."/>
            <person name="Tang D."/>
            <person name="Shen Q."/>
            <person name="Xue P."/>
            <person name="Zou S."/>
            <person name="Wang X."/>
            <person name="Liu X."/>
            <person name="Wang F."/>
            <person name="Yang Y."/>
            <person name="An X."/>
            <person name="Dong Z."/>
            <person name="Zhang K."/>
            <person name="Zhang X."/>
            <person name="Luo M.C."/>
            <person name="Dvorak J."/>
            <person name="Tong Y."/>
            <person name="Wang J."/>
            <person name="Yang H."/>
            <person name="Li Z."/>
            <person name="Wang D."/>
            <person name="Zhang A."/>
            <person name="Wang J."/>
        </authorList>
    </citation>
    <scope>NUCLEOTIDE SEQUENCE</scope>
    <source>
        <strain evidence="32">cv. G1812</strain>
    </source>
</reference>
<comment type="catalytic activity">
    <reaction evidence="20">
        <text>6alpha-hydroxytyphasterol + reduced [NADPH--hemoprotein reductase] + O2 = typhasterol + oxidized [NADPH--hemoprotein reductase] + 2 H2O + H(+)</text>
        <dbReference type="Rhea" id="RHEA:69943"/>
        <dbReference type="Rhea" id="RHEA-COMP:11964"/>
        <dbReference type="Rhea" id="RHEA-COMP:11965"/>
        <dbReference type="ChEBI" id="CHEBI:15377"/>
        <dbReference type="ChEBI" id="CHEBI:15378"/>
        <dbReference type="ChEBI" id="CHEBI:15379"/>
        <dbReference type="ChEBI" id="CHEBI:27173"/>
        <dbReference type="ChEBI" id="CHEBI:57618"/>
        <dbReference type="ChEBI" id="CHEBI:58210"/>
        <dbReference type="ChEBI" id="CHEBI:188495"/>
    </reaction>
    <physiologicalReaction direction="left-to-right" evidence="20">
        <dbReference type="Rhea" id="RHEA:69944"/>
    </physiologicalReaction>
</comment>
<organism evidence="31 32">
    <name type="scientific">Triticum urartu</name>
    <name type="common">Red wild einkorn</name>
    <name type="synonym">Crithodium urartu</name>
    <dbReference type="NCBI Taxonomy" id="4572"/>
    <lineage>
        <taxon>Eukaryota</taxon>
        <taxon>Viridiplantae</taxon>
        <taxon>Streptophyta</taxon>
        <taxon>Embryophyta</taxon>
        <taxon>Tracheophyta</taxon>
        <taxon>Spermatophyta</taxon>
        <taxon>Magnoliopsida</taxon>
        <taxon>Liliopsida</taxon>
        <taxon>Poales</taxon>
        <taxon>Poaceae</taxon>
        <taxon>BOP clade</taxon>
        <taxon>Pooideae</taxon>
        <taxon>Triticodae</taxon>
        <taxon>Triticeae</taxon>
        <taxon>Triticinae</taxon>
        <taxon>Triticum</taxon>
    </lineage>
</organism>
<dbReference type="SUPFAM" id="SSF48264">
    <property type="entry name" value="Cytochrome P450"/>
    <property type="match status" value="1"/>
</dbReference>
<dbReference type="GO" id="GO:0005506">
    <property type="term" value="F:iron ion binding"/>
    <property type="evidence" value="ECO:0007669"/>
    <property type="project" value="InterPro"/>
</dbReference>
<dbReference type="FunFam" id="1.10.630.10:FF:000045">
    <property type="entry name" value="Cytochrome P450 85A1"/>
    <property type="match status" value="1"/>
</dbReference>
<dbReference type="PROSITE" id="PS00086">
    <property type="entry name" value="CYTOCHROME_P450"/>
    <property type="match status" value="1"/>
</dbReference>
<dbReference type="GO" id="GO:0010268">
    <property type="term" value="P:brassinosteroid homeostasis"/>
    <property type="evidence" value="ECO:0007669"/>
    <property type="project" value="TreeGrafter"/>
</dbReference>
<protein>
    <recommendedName>
        <fullName evidence="24">Cytochrome P450 85A1</fullName>
    </recommendedName>
    <alternativeName>
        <fullName evidence="27">3-dehydroteasterone synthase</fullName>
    </alternativeName>
    <alternativeName>
        <fullName evidence="25">Teasterone synthase</fullName>
    </alternativeName>
    <alternativeName>
        <fullName evidence="26">Typhasterol synthase</fullName>
    </alternativeName>
</protein>
<evidence type="ECO:0000256" key="16">
    <source>
        <dbReference type="ARBA" id="ARBA00051207"/>
    </source>
</evidence>
<reference evidence="31" key="2">
    <citation type="submission" date="2018-03" db="EMBL/GenBank/DDBJ databases">
        <title>The Triticum urartu genome reveals the dynamic nature of wheat genome evolution.</title>
        <authorList>
            <person name="Ling H."/>
            <person name="Ma B."/>
            <person name="Shi X."/>
            <person name="Liu H."/>
            <person name="Dong L."/>
            <person name="Sun H."/>
            <person name="Cao Y."/>
            <person name="Gao Q."/>
            <person name="Zheng S."/>
            <person name="Li Y."/>
            <person name="Yu Y."/>
            <person name="Du H."/>
            <person name="Qi M."/>
            <person name="Li Y."/>
            <person name="Yu H."/>
            <person name="Cui Y."/>
            <person name="Wang N."/>
            <person name="Chen C."/>
            <person name="Wu H."/>
            <person name="Zhao Y."/>
            <person name="Zhang J."/>
            <person name="Li Y."/>
            <person name="Zhou W."/>
            <person name="Zhang B."/>
            <person name="Hu W."/>
            <person name="Eijk M."/>
            <person name="Tang J."/>
            <person name="Witsenboer H."/>
            <person name="Zhao S."/>
            <person name="Li Z."/>
            <person name="Zhang A."/>
            <person name="Wang D."/>
            <person name="Liang C."/>
        </authorList>
    </citation>
    <scope>NUCLEOTIDE SEQUENCE [LARGE SCALE GENOMIC DNA]</scope>
    <source>
        <strain evidence="31">cv. G1812</strain>
    </source>
</reference>
<dbReference type="PANTHER" id="PTHR24286:SF169">
    <property type="entry name" value="CYTOCHROME P450 85A1"/>
    <property type="match status" value="1"/>
</dbReference>
<name>A0A8R7TBT2_TRIUA</name>
<comment type="cofactor">
    <cofactor evidence="1 28">
        <name>heme</name>
        <dbReference type="ChEBI" id="CHEBI:30413"/>
    </cofactor>
</comment>
<dbReference type="GO" id="GO:0004497">
    <property type="term" value="F:monooxygenase activity"/>
    <property type="evidence" value="ECO:0007669"/>
    <property type="project" value="UniProtKB-KW"/>
</dbReference>
<keyword evidence="8" id="KW-1133">Transmembrane helix</keyword>
<feature type="chain" id="PRO_5035847602" description="Cytochrome P450 85A1" evidence="30">
    <location>
        <begin position="19"/>
        <end position="475"/>
    </location>
</feature>
<evidence type="ECO:0000256" key="30">
    <source>
        <dbReference type="SAM" id="SignalP"/>
    </source>
</evidence>
<comment type="catalytic activity">
    <reaction evidence="14">
        <text>3-dehydro-6alpha-hydroxyteasterone + reduced [NADPH--hemoprotein reductase] + O2 = 3-dehydroteasterone + oxidized [NADPH--hemoprotein reductase] + 2 H2O + H(+)</text>
        <dbReference type="Rhea" id="RHEA:69951"/>
        <dbReference type="Rhea" id="RHEA-COMP:11964"/>
        <dbReference type="Rhea" id="RHEA-COMP:11965"/>
        <dbReference type="ChEBI" id="CHEBI:15377"/>
        <dbReference type="ChEBI" id="CHEBI:15378"/>
        <dbReference type="ChEBI" id="CHEBI:15379"/>
        <dbReference type="ChEBI" id="CHEBI:20000"/>
        <dbReference type="ChEBI" id="CHEBI:57618"/>
        <dbReference type="ChEBI" id="CHEBI:58210"/>
        <dbReference type="ChEBI" id="CHEBI:188496"/>
    </reaction>
    <physiologicalReaction direction="left-to-right" evidence="14">
        <dbReference type="Rhea" id="RHEA:69952"/>
    </physiologicalReaction>
</comment>
<evidence type="ECO:0000256" key="24">
    <source>
        <dbReference type="ARBA" id="ARBA00070471"/>
    </source>
</evidence>
<dbReference type="InterPro" id="IPR036396">
    <property type="entry name" value="Cyt_P450_sf"/>
</dbReference>
<dbReference type="InterPro" id="IPR002403">
    <property type="entry name" value="Cyt_P450_E_grp-IV"/>
</dbReference>
<evidence type="ECO:0000256" key="6">
    <source>
        <dbReference type="ARBA" id="ARBA00022692"/>
    </source>
</evidence>
<dbReference type="PRINTS" id="PR00385">
    <property type="entry name" value="P450"/>
</dbReference>
<gene>
    <name evidence="31" type="primary">LOC125534977</name>
</gene>
<comment type="catalytic activity">
    <reaction evidence="18">
        <text>6-deoxotyphasterol + 2 reduced [NADPH--hemoprotein reductase] + 2 O2 = typhasterol + 2 oxidized [NADPH--hemoprotein reductase] + 3 H2O + 2 H(+)</text>
        <dbReference type="Rhea" id="RHEA:70035"/>
        <dbReference type="Rhea" id="RHEA-COMP:11964"/>
        <dbReference type="Rhea" id="RHEA-COMP:11965"/>
        <dbReference type="ChEBI" id="CHEBI:15377"/>
        <dbReference type="ChEBI" id="CHEBI:15378"/>
        <dbReference type="ChEBI" id="CHEBI:15379"/>
        <dbReference type="ChEBI" id="CHEBI:20717"/>
        <dbReference type="ChEBI" id="CHEBI:27173"/>
        <dbReference type="ChEBI" id="CHEBI:57618"/>
        <dbReference type="ChEBI" id="CHEBI:58210"/>
    </reaction>
    <physiologicalReaction direction="left-to-right" evidence="18">
        <dbReference type="Rhea" id="RHEA:70036"/>
    </physiologicalReaction>
</comment>
<dbReference type="Proteomes" id="UP000015106">
    <property type="component" value="Chromosome 2"/>
</dbReference>
<comment type="pathway">
    <text evidence="3">Hormone biosynthesis.</text>
</comment>
<evidence type="ECO:0000256" key="26">
    <source>
        <dbReference type="ARBA" id="ARBA00081289"/>
    </source>
</evidence>
<evidence type="ECO:0000256" key="20">
    <source>
        <dbReference type="ARBA" id="ARBA00052499"/>
    </source>
</evidence>
<keyword evidence="32" id="KW-1185">Reference proteome</keyword>
<dbReference type="InterPro" id="IPR001128">
    <property type="entry name" value="Cyt_P450"/>
</dbReference>
<evidence type="ECO:0000313" key="31">
    <source>
        <dbReference type="EnsemblPlants" id="TuG1812G0200000103.01.T01"/>
    </source>
</evidence>
<dbReference type="Gene3D" id="1.10.630.10">
    <property type="entry name" value="Cytochrome P450"/>
    <property type="match status" value="1"/>
</dbReference>
<feature type="signal peptide" evidence="30">
    <location>
        <begin position="1"/>
        <end position="18"/>
    </location>
</feature>
<evidence type="ECO:0000256" key="4">
    <source>
        <dbReference type="ARBA" id="ARBA00010617"/>
    </source>
</evidence>
<evidence type="ECO:0000256" key="15">
    <source>
        <dbReference type="ARBA" id="ARBA00050829"/>
    </source>
</evidence>
<evidence type="ECO:0000256" key="25">
    <source>
        <dbReference type="ARBA" id="ARBA00076244"/>
    </source>
</evidence>
<evidence type="ECO:0000256" key="23">
    <source>
        <dbReference type="ARBA" id="ARBA00060577"/>
    </source>
</evidence>
<evidence type="ECO:0000313" key="32">
    <source>
        <dbReference type="Proteomes" id="UP000015106"/>
    </source>
</evidence>
<comment type="catalytic activity">
    <reaction evidence="15">
        <text>3-dehydro-6-deoxoteasterone + reduced [NADPH--hemoprotein reductase] + O2 = 3-dehydro-6alpha-hydroxyteasterone + oxidized [NADPH--hemoprotein reductase] + H2O + H(+)</text>
        <dbReference type="Rhea" id="RHEA:69947"/>
        <dbReference type="Rhea" id="RHEA-COMP:11964"/>
        <dbReference type="Rhea" id="RHEA-COMP:11965"/>
        <dbReference type="ChEBI" id="CHEBI:15377"/>
        <dbReference type="ChEBI" id="CHEBI:15378"/>
        <dbReference type="ChEBI" id="CHEBI:15379"/>
        <dbReference type="ChEBI" id="CHEBI:20710"/>
        <dbReference type="ChEBI" id="CHEBI:57618"/>
        <dbReference type="ChEBI" id="CHEBI:58210"/>
        <dbReference type="ChEBI" id="CHEBI:188496"/>
    </reaction>
    <physiologicalReaction direction="left-to-right" evidence="15">
        <dbReference type="Rhea" id="RHEA:69948"/>
    </physiologicalReaction>
</comment>
<evidence type="ECO:0000256" key="14">
    <source>
        <dbReference type="ARBA" id="ARBA00050490"/>
    </source>
</evidence>
<dbReference type="GO" id="GO:0016705">
    <property type="term" value="F:oxidoreductase activity, acting on paired donors, with incorporation or reduction of molecular oxygen"/>
    <property type="evidence" value="ECO:0007669"/>
    <property type="project" value="InterPro"/>
</dbReference>
<comment type="catalytic activity">
    <reaction evidence="16">
        <text>6-deoxoteasterone + 2 reduced [NADPH--hemoprotein reductase] + 2 O2 = teasterone + 2 oxidized [NADPH--hemoprotein reductase] + 3 H2O + 2 H(+)</text>
        <dbReference type="Rhea" id="RHEA:70043"/>
        <dbReference type="Rhea" id="RHEA-COMP:11964"/>
        <dbReference type="Rhea" id="RHEA-COMP:11965"/>
        <dbReference type="ChEBI" id="CHEBI:15377"/>
        <dbReference type="ChEBI" id="CHEBI:15378"/>
        <dbReference type="ChEBI" id="CHEBI:15379"/>
        <dbReference type="ChEBI" id="CHEBI:20716"/>
        <dbReference type="ChEBI" id="CHEBI:26863"/>
        <dbReference type="ChEBI" id="CHEBI:57618"/>
        <dbReference type="ChEBI" id="CHEBI:58210"/>
    </reaction>
    <physiologicalReaction direction="left-to-right" evidence="16">
        <dbReference type="Rhea" id="RHEA:70044"/>
    </physiologicalReaction>
</comment>
<dbReference type="InterPro" id="IPR017972">
    <property type="entry name" value="Cyt_P450_CS"/>
</dbReference>
<comment type="catalytic activity">
    <reaction evidence="22">
        <text>6alpha-hydroxytyphasterol + reduced [NADPH--hemoprotein reductase] + O2 = teasterone + oxidized [NADPH--hemoprotein reductase] + 2 H2O + H(+)</text>
        <dbReference type="Rhea" id="RHEA:69963"/>
        <dbReference type="Rhea" id="RHEA-COMP:11964"/>
        <dbReference type="Rhea" id="RHEA-COMP:11965"/>
        <dbReference type="ChEBI" id="CHEBI:15377"/>
        <dbReference type="ChEBI" id="CHEBI:15378"/>
        <dbReference type="ChEBI" id="CHEBI:15379"/>
        <dbReference type="ChEBI" id="CHEBI:26863"/>
        <dbReference type="ChEBI" id="CHEBI:57618"/>
        <dbReference type="ChEBI" id="CHEBI:58210"/>
        <dbReference type="ChEBI" id="CHEBI:188495"/>
    </reaction>
    <physiologicalReaction direction="left-to-right" evidence="22">
        <dbReference type="Rhea" id="RHEA:69964"/>
    </physiologicalReaction>
</comment>
<comment type="pathway">
    <text evidence="23">Steroid biosynthesis.</text>
</comment>
<dbReference type="Gramene" id="TuG1812G0200000103.01.T01">
    <property type="protein sequence ID" value="TuG1812G0200000103.01.T01"/>
    <property type="gene ID" value="TuG1812G0200000103.01"/>
</dbReference>
<evidence type="ECO:0000256" key="2">
    <source>
        <dbReference type="ARBA" id="ARBA00004167"/>
    </source>
</evidence>
<accession>A0A8R7TBT2</accession>
<evidence type="ECO:0000256" key="8">
    <source>
        <dbReference type="ARBA" id="ARBA00022989"/>
    </source>
</evidence>
<comment type="catalytic activity">
    <reaction evidence="21">
        <text>6-deoxotyphasterol + reduced [NADPH--hemoprotein reductase] + O2 = 6alpha-hydroxytyphasterol + oxidized [NADPH--hemoprotein reductase] + H2O + H(+)</text>
        <dbReference type="Rhea" id="RHEA:69939"/>
        <dbReference type="Rhea" id="RHEA-COMP:11964"/>
        <dbReference type="Rhea" id="RHEA-COMP:11965"/>
        <dbReference type="ChEBI" id="CHEBI:15377"/>
        <dbReference type="ChEBI" id="CHEBI:15378"/>
        <dbReference type="ChEBI" id="CHEBI:15379"/>
        <dbReference type="ChEBI" id="CHEBI:20717"/>
        <dbReference type="ChEBI" id="CHEBI:57618"/>
        <dbReference type="ChEBI" id="CHEBI:58210"/>
        <dbReference type="ChEBI" id="CHEBI:188495"/>
    </reaction>
    <physiologicalReaction direction="left-to-right" evidence="21">
        <dbReference type="Rhea" id="RHEA:69940"/>
    </physiologicalReaction>
</comment>
<evidence type="ECO:0000256" key="18">
    <source>
        <dbReference type="ARBA" id="ARBA00051555"/>
    </source>
</evidence>
<keyword evidence="5 28" id="KW-0349">Heme</keyword>
<dbReference type="GeneID" id="125534977"/>
<dbReference type="RefSeq" id="XP_048553997.1">
    <property type="nucleotide sequence ID" value="XM_048698040.1"/>
</dbReference>
<evidence type="ECO:0000256" key="3">
    <source>
        <dbReference type="ARBA" id="ARBA00004972"/>
    </source>
</evidence>
<keyword evidence="9 29" id="KW-0560">Oxidoreductase</keyword>
<evidence type="ECO:0000256" key="29">
    <source>
        <dbReference type="RuleBase" id="RU000461"/>
    </source>
</evidence>
<comment type="subcellular location">
    <subcellularLocation>
        <location evidence="2">Membrane</location>
        <topology evidence="2">Single-pass membrane protein</topology>
    </subcellularLocation>
</comment>
<comment type="pathway">
    <text evidence="13">Plant hormone biosynthesis; brassinosteroid biosynthesis.</text>
</comment>